<dbReference type="OrthoDB" id="9800643at2"/>
<dbReference type="InterPro" id="IPR040758">
    <property type="entry name" value="PrmC_N"/>
</dbReference>
<comment type="caution">
    <text evidence="5">Lacks conserved residue(s) required for the propagation of feature annotation.</text>
</comment>
<dbReference type="EC" id="2.1.1.297" evidence="5"/>
<dbReference type="PANTHER" id="PTHR18895:SF74">
    <property type="entry name" value="MTRF1L RELEASE FACTOR GLUTAMINE METHYLTRANSFERASE"/>
    <property type="match status" value="1"/>
</dbReference>
<keyword evidence="1 5" id="KW-0489">Methyltransferase</keyword>
<feature type="binding site" evidence="5">
    <location>
        <position position="192"/>
    </location>
    <ligand>
        <name>S-adenosyl-L-methionine</name>
        <dbReference type="ChEBI" id="CHEBI:59789"/>
    </ligand>
</feature>
<keyword evidence="9" id="KW-1185">Reference proteome</keyword>
<evidence type="ECO:0000256" key="5">
    <source>
        <dbReference type="HAMAP-Rule" id="MF_02126"/>
    </source>
</evidence>
<evidence type="ECO:0000256" key="3">
    <source>
        <dbReference type="ARBA" id="ARBA00022691"/>
    </source>
</evidence>
<dbReference type="InterPro" id="IPR029063">
    <property type="entry name" value="SAM-dependent_MTases_sf"/>
</dbReference>
<accession>A0A1I4V5D4</accession>
<dbReference type="HAMAP" id="MF_02126">
    <property type="entry name" value="RF_methyltr_PrmC"/>
    <property type="match status" value="1"/>
</dbReference>
<protein>
    <recommendedName>
        <fullName evidence="5">Release factor glutamine methyltransferase</fullName>
        <shortName evidence="5">RF MTase</shortName>
        <ecNumber evidence="5">2.1.1.297</ecNumber>
    </recommendedName>
    <alternativeName>
        <fullName evidence="5">N5-glutamine methyltransferase PrmC</fullName>
    </alternativeName>
    <alternativeName>
        <fullName evidence="5">Protein-(glutamine-N5) MTase PrmC</fullName>
    </alternativeName>
    <alternativeName>
        <fullName evidence="5">Protein-glutamine N-methyltransferase PrmC</fullName>
    </alternativeName>
</protein>
<comment type="function">
    <text evidence="5">Methylates the class 1 translation termination release factors RF1/PrfA and RF2/PrfB on the glutamine residue of the universally conserved GGQ motif.</text>
</comment>
<dbReference type="CDD" id="cd02440">
    <property type="entry name" value="AdoMet_MTases"/>
    <property type="match status" value="1"/>
</dbReference>
<organism evidence="8 9">
    <name type="scientific">Thermodesulforhabdus norvegica</name>
    <dbReference type="NCBI Taxonomy" id="39841"/>
    <lineage>
        <taxon>Bacteria</taxon>
        <taxon>Pseudomonadati</taxon>
        <taxon>Thermodesulfobacteriota</taxon>
        <taxon>Syntrophobacteria</taxon>
        <taxon>Syntrophobacterales</taxon>
        <taxon>Thermodesulforhabdaceae</taxon>
        <taxon>Thermodesulforhabdus</taxon>
    </lineage>
</organism>
<dbReference type="EMBL" id="FOUU01000008">
    <property type="protein sequence ID" value="SFM96409.1"/>
    <property type="molecule type" value="Genomic_DNA"/>
</dbReference>
<evidence type="ECO:0000256" key="1">
    <source>
        <dbReference type="ARBA" id="ARBA00022603"/>
    </source>
</evidence>
<feature type="domain" description="Release factor glutamine methyltransferase N-terminal" evidence="7">
    <location>
        <begin position="9"/>
        <end position="79"/>
    </location>
</feature>
<dbReference type="NCBIfam" id="TIGR03534">
    <property type="entry name" value="RF_mod_PrmC"/>
    <property type="match status" value="1"/>
</dbReference>
<dbReference type="InterPro" id="IPR002052">
    <property type="entry name" value="DNA_methylase_N6_adenine_CS"/>
</dbReference>
<dbReference type="RefSeq" id="WP_093395663.1">
    <property type="nucleotide sequence ID" value="NZ_FOUU01000008.1"/>
</dbReference>
<evidence type="ECO:0000256" key="4">
    <source>
        <dbReference type="ARBA" id="ARBA00048391"/>
    </source>
</evidence>
<dbReference type="PANTHER" id="PTHR18895">
    <property type="entry name" value="HEMK METHYLTRANSFERASE"/>
    <property type="match status" value="1"/>
</dbReference>
<name>A0A1I4V5D4_9BACT</name>
<feature type="binding site" evidence="5">
    <location>
        <begin position="192"/>
        <end position="195"/>
    </location>
    <ligand>
        <name>substrate</name>
    </ligand>
</feature>
<dbReference type="AlphaFoldDB" id="A0A1I4V5D4"/>
<evidence type="ECO:0000259" key="7">
    <source>
        <dbReference type="Pfam" id="PF17827"/>
    </source>
</evidence>
<comment type="catalytic activity">
    <reaction evidence="4 5">
        <text>L-glutaminyl-[peptide chain release factor] + S-adenosyl-L-methionine = N(5)-methyl-L-glutaminyl-[peptide chain release factor] + S-adenosyl-L-homocysteine + H(+)</text>
        <dbReference type="Rhea" id="RHEA:42896"/>
        <dbReference type="Rhea" id="RHEA-COMP:10271"/>
        <dbReference type="Rhea" id="RHEA-COMP:10272"/>
        <dbReference type="ChEBI" id="CHEBI:15378"/>
        <dbReference type="ChEBI" id="CHEBI:30011"/>
        <dbReference type="ChEBI" id="CHEBI:57856"/>
        <dbReference type="ChEBI" id="CHEBI:59789"/>
        <dbReference type="ChEBI" id="CHEBI:61891"/>
        <dbReference type="EC" id="2.1.1.297"/>
    </reaction>
</comment>
<comment type="similarity">
    <text evidence="5">Belongs to the protein N5-glutamine methyltransferase family. PrmC subfamily.</text>
</comment>
<dbReference type="Pfam" id="PF17827">
    <property type="entry name" value="PrmC_N"/>
    <property type="match status" value="1"/>
</dbReference>
<dbReference type="Gene3D" id="3.40.50.150">
    <property type="entry name" value="Vaccinia Virus protein VP39"/>
    <property type="match status" value="1"/>
</dbReference>
<dbReference type="STRING" id="39841.SAMN05660836_02117"/>
<dbReference type="Proteomes" id="UP000199611">
    <property type="component" value="Unassembled WGS sequence"/>
</dbReference>
<dbReference type="Gene3D" id="1.10.8.10">
    <property type="entry name" value="DNA helicase RuvA subunit, C-terminal domain"/>
    <property type="match status" value="1"/>
</dbReference>
<dbReference type="InterPro" id="IPR050320">
    <property type="entry name" value="N5-glutamine_MTase"/>
</dbReference>
<dbReference type="GO" id="GO:0003676">
    <property type="term" value="F:nucleic acid binding"/>
    <property type="evidence" value="ECO:0007669"/>
    <property type="project" value="InterPro"/>
</dbReference>
<dbReference type="InterPro" id="IPR004556">
    <property type="entry name" value="HemK-like"/>
</dbReference>
<dbReference type="Pfam" id="PF05175">
    <property type="entry name" value="MTS"/>
    <property type="match status" value="1"/>
</dbReference>
<evidence type="ECO:0000313" key="8">
    <source>
        <dbReference type="EMBL" id="SFM96409.1"/>
    </source>
</evidence>
<sequence length="288" mass="32584">MANLWRIIDVLQWTAEYFKNKGIENPRLDAEVLISHALGIDRLGLYLNYDRPLDEEERSRIREYVKRRALREPVHYIIGKREFWSLEFDVAPSVLIPRPETEVLVENVRDRIIARSYSTVVDIGTGSGAIAVALAHEIPSIKVVATDLSFEAVLLAGRNAVKHGVKERIDFVVMNLMEGFGHKARFDVIVSNPPYISDKEFKSLPPEVRDYEPATALLGGGPDGLDTIRRLMREAWRFLKPGGMLCFEIGFGQSEAVLRYAAGIKEYTERAIIKDYAGIPRVVCLERG</sequence>
<dbReference type="InterPro" id="IPR007848">
    <property type="entry name" value="Small_mtfrase_dom"/>
</dbReference>
<keyword evidence="2 5" id="KW-0808">Transferase</keyword>
<dbReference type="GO" id="GO:0032259">
    <property type="term" value="P:methylation"/>
    <property type="evidence" value="ECO:0007669"/>
    <property type="project" value="UniProtKB-KW"/>
</dbReference>
<proteinExistence type="inferred from homology"/>
<dbReference type="InterPro" id="IPR019874">
    <property type="entry name" value="RF_methyltr_PrmC"/>
</dbReference>
<evidence type="ECO:0000256" key="2">
    <source>
        <dbReference type="ARBA" id="ARBA00022679"/>
    </source>
</evidence>
<dbReference type="SUPFAM" id="SSF53335">
    <property type="entry name" value="S-adenosyl-L-methionine-dependent methyltransferases"/>
    <property type="match status" value="1"/>
</dbReference>
<dbReference type="NCBIfam" id="TIGR00536">
    <property type="entry name" value="hemK_fam"/>
    <property type="match status" value="1"/>
</dbReference>
<keyword evidence="3 5" id="KW-0949">S-adenosyl-L-methionine</keyword>
<feature type="domain" description="Methyltransferase small" evidence="6">
    <location>
        <begin position="101"/>
        <end position="200"/>
    </location>
</feature>
<dbReference type="PROSITE" id="PS00092">
    <property type="entry name" value="N6_MTASE"/>
    <property type="match status" value="1"/>
</dbReference>
<feature type="binding site" evidence="5">
    <location>
        <position position="147"/>
    </location>
    <ligand>
        <name>S-adenosyl-L-methionine</name>
        <dbReference type="ChEBI" id="CHEBI:59789"/>
    </ligand>
</feature>
<reference evidence="8 9" key="1">
    <citation type="submission" date="2016-10" db="EMBL/GenBank/DDBJ databases">
        <authorList>
            <person name="de Groot N.N."/>
        </authorList>
    </citation>
    <scope>NUCLEOTIDE SEQUENCE [LARGE SCALE GENOMIC DNA]</scope>
    <source>
        <strain evidence="8 9">DSM 9990</strain>
    </source>
</reference>
<gene>
    <name evidence="5" type="primary">prmC</name>
    <name evidence="8" type="ORF">SAMN05660836_02117</name>
</gene>
<feature type="binding site" evidence="5">
    <location>
        <begin position="124"/>
        <end position="128"/>
    </location>
    <ligand>
        <name>S-adenosyl-L-methionine</name>
        <dbReference type="ChEBI" id="CHEBI:59789"/>
    </ligand>
</feature>
<evidence type="ECO:0000313" key="9">
    <source>
        <dbReference type="Proteomes" id="UP000199611"/>
    </source>
</evidence>
<evidence type="ECO:0000259" key="6">
    <source>
        <dbReference type="Pfam" id="PF05175"/>
    </source>
</evidence>
<dbReference type="GO" id="GO:0102559">
    <property type="term" value="F:peptide chain release factor N(5)-glutamine methyltransferase activity"/>
    <property type="evidence" value="ECO:0007669"/>
    <property type="project" value="UniProtKB-EC"/>
</dbReference>